<evidence type="ECO:0000256" key="2">
    <source>
        <dbReference type="SAM" id="MobiDB-lite"/>
    </source>
</evidence>
<feature type="compositionally biased region" description="Low complexity" evidence="2">
    <location>
        <begin position="529"/>
        <end position="538"/>
    </location>
</feature>
<dbReference type="GO" id="GO:0006351">
    <property type="term" value="P:DNA-templated transcription"/>
    <property type="evidence" value="ECO:0007669"/>
    <property type="project" value="InterPro"/>
</dbReference>
<organism evidence="5 6">
    <name type="scientific">Achaetomium macrosporum</name>
    <dbReference type="NCBI Taxonomy" id="79813"/>
    <lineage>
        <taxon>Eukaryota</taxon>
        <taxon>Fungi</taxon>
        <taxon>Dikarya</taxon>
        <taxon>Ascomycota</taxon>
        <taxon>Pezizomycotina</taxon>
        <taxon>Sordariomycetes</taxon>
        <taxon>Sordariomycetidae</taxon>
        <taxon>Sordariales</taxon>
        <taxon>Chaetomiaceae</taxon>
        <taxon>Achaetomium</taxon>
    </lineage>
</organism>
<gene>
    <name evidence="5" type="ORF">C8A03DRAFT_47607</name>
</gene>
<keyword evidence="3" id="KW-0812">Transmembrane</keyword>
<dbReference type="AlphaFoldDB" id="A0AAN7C248"/>
<name>A0AAN7C248_9PEZI</name>
<keyword evidence="3" id="KW-1133">Transmembrane helix</keyword>
<dbReference type="GO" id="GO:0003677">
    <property type="term" value="F:DNA binding"/>
    <property type="evidence" value="ECO:0007669"/>
    <property type="project" value="InterPro"/>
</dbReference>
<dbReference type="Proteomes" id="UP001303760">
    <property type="component" value="Unassembled WGS sequence"/>
</dbReference>
<evidence type="ECO:0000259" key="4">
    <source>
        <dbReference type="SMART" id="SM00906"/>
    </source>
</evidence>
<keyword evidence="6" id="KW-1185">Reference proteome</keyword>
<dbReference type="EMBL" id="MU860440">
    <property type="protein sequence ID" value="KAK4233961.1"/>
    <property type="molecule type" value="Genomic_DNA"/>
</dbReference>
<sequence>MTDAGTDGGESPPSTAPCKTPVPRAGESSLTAHSVFANDLLQKAVSKDSRPEMRERIDALRQLVEAMKKQPAAREMTYPHAKPVRPVALDGCELPPIQKTLEVLKLAKTHRQLGAVWVLELFDTENLPQICLSVYMADDHNTAHFVTANVSLYYLFWAYGELFADKQEEYLALSCACGVNVETALSNLPLHLPANDDVVVALSLGTFYAIELAKPSLAWILSAKASELCQFLGYHRIGTYKNVSPSDAKHKQFLFWVVYTLDKSLSLRLGRSSTIQECDITVPTPPMDELEQTPIANFFSLWVMCSRLQGQIYELLYCPDAIAQPEPIRKSRVHLLEQQMDELGVLTDKATQRWDRGVRELAGEDMVDFFILSDLVLRLSTLTLIRRAVPNPPGSPTTFTGDCIQAARETLAKHQDCMAVVERSKVGLFSTYMSWTILFAPFVPFIVLFCHVIETRDRADLARLHAFVRSLQRQADRSGVSEAVDKLRRLFQVLHSVATQYVESHTTEAAQHPTSMEVDSCLAALGFPSSSSSSSSSSQGVVMGEQQREEEPGLDLPGGGIGADPTGSNNALQRGVNPMIWMGNGAQLEDWFYHNEQMMAFLEDGFPGEAGWGGG</sequence>
<dbReference type="Pfam" id="PF04082">
    <property type="entry name" value="Fungal_trans"/>
    <property type="match status" value="1"/>
</dbReference>
<evidence type="ECO:0000256" key="3">
    <source>
        <dbReference type="SAM" id="Phobius"/>
    </source>
</evidence>
<dbReference type="GO" id="GO:0003700">
    <property type="term" value="F:DNA-binding transcription factor activity"/>
    <property type="evidence" value="ECO:0007669"/>
    <property type="project" value="InterPro"/>
</dbReference>
<feature type="transmembrane region" description="Helical" evidence="3">
    <location>
        <begin position="432"/>
        <end position="453"/>
    </location>
</feature>
<accession>A0AAN7C248</accession>
<dbReference type="CDD" id="cd12148">
    <property type="entry name" value="fungal_TF_MHR"/>
    <property type="match status" value="1"/>
</dbReference>
<dbReference type="SMART" id="SM00906">
    <property type="entry name" value="Fungal_trans"/>
    <property type="match status" value="1"/>
</dbReference>
<keyword evidence="3" id="KW-0472">Membrane</keyword>
<dbReference type="InterPro" id="IPR050987">
    <property type="entry name" value="AtrR-like"/>
</dbReference>
<evidence type="ECO:0000313" key="5">
    <source>
        <dbReference type="EMBL" id="KAK4233961.1"/>
    </source>
</evidence>
<reference evidence="5" key="1">
    <citation type="journal article" date="2023" name="Mol. Phylogenet. Evol.">
        <title>Genome-scale phylogeny and comparative genomics of the fungal order Sordariales.</title>
        <authorList>
            <person name="Hensen N."/>
            <person name="Bonometti L."/>
            <person name="Westerberg I."/>
            <person name="Brannstrom I.O."/>
            <person name="Guillou S."/>
            <person name="Cros-Aarteil S."/>
            <person name="Calhoun S."/>
            <person name="Haridas S."/>
            <person name="Kuo A."/>
            <person name="Mondo S."/>
            <person name="Pangilinan J."/>
            <person name="Riley R."/>
            <person name="LaButti K."/>
            <person name="Andreopoulos B."/>
            <person name="Lipzen A."/>
            <person name="Chen C."/>
            <person name="Yan M."/>
            <person name="Daum C."/>
            <person name="Ng V."/>
            <person name="Clum A."/>
            <person name="Steindorff A."/>
            <person name="Ohm R.A."/>
            <person name="Martin F."/>
            <person name="Silar P."/>
            <person name="Natvig D.O."/>
            <person name="Lalanne C."/>
            <person name="Gautier V."/>
            <person name="Ament-Velasquez S.L."/>
            <person name="Kruys A."/>
            <person name="Hutchinson M.I."/>
            <person name="Powell A.J."/>
            <person name="Barry K."/>
            <person name="Miller A.N."/>
            <person name="Grigoriev I.V."/>
            <person name="Debuchy R."/>
            <person name="Gladieux P."/>
            <person name="Hiltunen Thoren M."/>
            <person name="Johannesson H."/>
        </authorList>
    </citation>
    <scope>NUCLEOTIDE SEQUENCE</scope>
    <source>
        <strain evidence="5">CBS 532.94</strain>
    </source>
</reference>
<protein>
    <submittedName>
        <fullName evidence="5">Fungal-specific transcription factor-like protein</fullName>
    </submittedName>
</protein>
<proteinExistence type="predicted"/>
<feature type="region of interest" description="Disordered" evidence="2">
    <location>
        <begin position="529"/>
        <end position="570"/>
    </location>
</feature>
<keyword evidence="1" id="KW-0539">Nucleus</keyword>
<dbReference type="PANTHER" id="PTHR46910">
    <property type="entry name" value="TRANSCRIPTION FACTOR PDR1"/>
    <property type="match status" value="1"/>
</dbReference>
<feature type="region of interest" description="Disordered" evidence="2">
    <location>
        <begin position="1"/>
        <end position="29"/>
    </location>
</feature>
<comment type="caution">
    <text evidence="5">The sequence shown here is derived from an EMBL/GenBank/DDBJ whole genome shotgun (WGS) entry which is preliminary data.</text>
</comment>
<dbReference type="InterPro" id="IPR007219">
    <property type="entry name" value="XnlR_reg_dom"/>
</dbReference>
<evidence type="ECO:0000313" key="6">
    <source>
        <dbReference type="Proteomes" id="UP001303760"/>
    </source>
</evidence>
<reference evidence="5" key="2">
    <citation type="submission" date="2023-05" db="EMBL/GenBank/DDBJ databases">
        <authorList>
            <consortium name="Lawrence Berkeley National Laboratory"/>
            <person name="Steindorff A."/>
            <person name="Hensen N."/>
            <person name="Bonometti L."/>
            <person name="Westerberg I."/>
            <person name="Brannstrom I.O."/>
            <person name="Guillou S."/>
            <person name="Cros-Aarteil S."/>
            <person name="Calhoun S."/>
            <person name="Haridas S."/>
            <person name="Kuo A."/>
            <person name="Mondo S."/>
            <person name="Pangilinan J."/>
            <person name="Riley R."/>
            <person name="Labutti K."/>
            <person name="Andreopoulos B."/>
            <person name="Lipzen A."/>
            <person name="Chen C."/>
            <person name="Yanf M."/>
            <person name="Daum C."/>
            <person name="Ng V."/>
            <person name="Clum A."/>
            <person name="Ohm R."/>
            <person name="Martin F."/>
            <person name="Silar P."/>
            <person name="Natvig D."/>
            <person name="Lalanne C."/>
            <person name="Gautier V."/>
            <person name="Ament-Velasquez S.L."/>
            <person name="Kruys A."/>
            <person name="Hutchinson M.I."/>
            <person name="Powell A.J."/>
            <person name="Barry K."/>
            <person name="Miller A.N."/>
            <person name="Grigoriev I.V."/>
            <person name="Debuchy R."/>
            <person name="Gladieux P."/>
            <person name="Thoren M.H."/>
            <person name="Johannesson H."/>
        </authorList>
    </citation>
    <scope>NUCLEOTIDE SEQUENCE</scope>
    <source>
        <strain evidence="5">CBS 532.94</strain>
    </source>
</reference>
<dbReference type="GO" id="GO:0008270">
    <property type="term" value="F:zinc ion binding"/>
    <property type="evidence" value="ECO:0007669"/>
    <property type="project" value="InterPro"/>
</dbReference>
<evidence type="ECO:0000256" key="1">
    <source>
        <dbReference type="ARBA" id="ARBA00023242"/>
    </source>
</evidence>
<feature type="domain" description="Xylanolytic transcriptional activator regulatory" evidence="4">
    <location>
        <begin position="218"/>
        <end position="291"/>
    </location>
</feature>
<dbReference type="PANTHER" id="PTHR46910:SF5">
    <property type="entry name" value="ZN(II)2CYS6 TRANSCRIPTION FACTOR (EUROFUNG)"/>
    <property type="match status" value="1"/>
</dbReference>